<dbReference type="RefSeq" id="WP_168039182.1">
    <property type="nucleotide sequence ID" value="NZ_JAATJH010000006.1"/>
</dbReference>
<dbReference type="SUPFAM" id="SSF51445">
    <property type="entry name" value="(Trans)glycosidases"/>
    <property type="match status" value="1"/>
</dbReference>
<protein>
    <submittedName>
        <fullName evidence="1">Beta-glucosidase/6-phospho-beta-glucosidase/beta-galactosidase</fullName>
    </submittedName>
</protein>
<proteinExistence type="predicted"/>
<dbReference type="Proteomes" id="UP000770785">
    <property type="component" value="Unassembled WGS sequence"/>
</dbReference>
<dbReference type="EMBL" id="JAATJH010000006">
    <property type="protein sequence ID" value="NJC27768.1"/>
    <property type="molecule type" value="Genomic_DNA"/>
</dbReference>
<sequence>MPAPCDPLKKNRSGVRINLLRETGHDVRALEDYRLLTELGIRTVREGVVWSAVETSPFVFDFSEVANRMHAADLAGVQILWDLCHFGYPDGLIPTHPQFEARFVALCAAFAQFYRQQTTATLFVCPINEISFLSWHSGDVRGTVPFATNSGWDMKWHLCRAAIAGIRTLREIDPSCRIMTIEPLIRVHPGAHSSPPHVANLNNDQFQAADIIGGRMCPELGGQESYLDVMGFNCYYDGQWMDGAKHLTWPEIGEKVRTPLAEMLQQAYERYRRPFFLSETGHFGDNRPVWLEEITEECQRLRRANADFSGICLYPVIDRPDWDDLNDYSNCGLWDFDEGQNRIPHGKSIEAVRKMQEVLGT</sequence>
<dbReference type="InterPro" id="IPR017853">
    <property type="entry name" value="GH"/>
</dbReference>
<organism evidence="1 2">
    <name type="scientific">Neolewinella antarctica</name>
    <dbReference type="NCBI Taxonomy" id="442734"/>
    <lineage>
        <taxon>Bacteria</taxon>
        <taxon>Pseudomonadati</taxon>
        <taxon>Bacteroidota</taxon>
        <taxon>Saprospiria</taxon>
        <taxon>Saprospirales</taxon>
        <taxon>Lewinellaceae</taxon>
        <taxon>Neolewinella</taxon>
    </lineage>
</organism>
<dbReference type="Gene3D" id="3.20.20.80">
    <property type="entry name" value="Glycosidases"/>
    <property type="match status" value="1"/>
</dbReference>
<keyword evidence="2" id="KW-1185">Reference proteome</keyword>
<comment type="caution">
    <text evidence="1">The sequence shown here is derived from an EMBL/GenBank/DDBJ whole genome shotgun (WGS) entry which is preliminary data.</text>
</comment>
<gene>
    <name evidence="1" type="ORF">GGR27_003286</name>
</gene>
<reference evidence="1 2" key="1">
    <citation type="submission" date="2020-03" db="EMBL/GenBank/DDBJ databases">
        <title>Genomic Encyclopedia of Type Strains, Phase IV (KMG-IV): sequencing the most valuable type-strain genomes for metagenomic binning, comparative biology and taxonomic classification.</title>
        <authorList>
            <person name="Goeker M."/>
        </authorList>
    </citation>
    <scope>NUCLEOTIDE SEQUENCE [LARGE SCALE GENOMIC DNA]</scope>
    <source>
        <strain evidence="1 2">DSM 105096</strain>
    </source>
</reference>
<evidence type="ECO:0000313" key="2">
    <source>
        <dbReference type="Proteomes" id="UP000770785"/>
    </source>
</evidence>
<evidence type="ECO:0000313" key="1">
    <source>
        <dbReference type="EMBL" id="NJC27768.1"/>
    </source>
</evidence>
<name>A0ABX0XG59_9BACT</name>
<accession>A0ABX0XG59</accession>